<dbReference type="Proteomes" id="UP000229901">
    <property type="component" value="Unassembled WGS sequence"/>
</dbReference>
<evidence type="ECO:0000313" key="2">
    <source>
        <dbReference type="Proteomes" id="UP000229901"/>
    </source>
</evidence>
<sequence length="382" mass="44288">MQVVYAREPMPNSFSRSIFLAGPTPRDENTQSWRPHALKILKRLKYDGVVFVPEPSGFTWNVEFDYHEQVEWEEAAIHRSDCIVFWLPRDMTKLPGITTNDEWGTWKHKVKCVLGYPKDAVKVGYQKKYADDRKIAVTNKLEDTLQSALEFIGRGEYRVGGECDVPLMIWRRPEFKEWHRAQVSQGNIVRQARLSWIFSSKPGHVFFWAMHVSVYIAAENRQKDNEVIVGRPDIAVAVMYYPKKTPELTEIVLVKEFRSPVRNPDGYVWELPGGSSKIFASSHDVILAEIEEETSLKLSRSRLRYHDTRQLNSTSTIHHAKIFSVKLTQAEFAFLKERQGQIFGVSDDTERTELHIISLRDINRMHHVDLVNLGIIHMVLCH</sequence>
<dbReference type="Gene3D" id="3.40.50.450">
    <property type="match status" value="1"/>
</dbReference>
<gene>
    <name evidence="1" type="ORF">COT97_05880</name>
</gene>
<dbReference type="Pfam" id="PF15891">
    <property type="entry name" value="Nuc_deoxyri_tr2"/>
    <property type="match status" value="1"/>
</dbReference>
<organism evidence="1 2">
    <name type="scientific">Candidatus Falkowbacteria bacterium CG10_big_fil_rev_8_21_14_0_10_39_11</name>
    <dbReference type="NCBI Taxonomy" id="1974565"/>
    <lineage>
        <taxon>Bacteria</taxon>
        <taxon>Candidatus Falkowiibacteriota</taxon>
    </lineage>
</organism>
<dbReference type="InterPro" id="IPR039470">
    <property type="entry name" value="Nuc_deoxyri_tr2"/>
</dbReference>
<accession>A0A2H0V3G3</accession>
<dbReference type="Gene3D" id="3.90.79.10">
    <property type="entry name" value="Nucleoside Triphosphate Pyrophosphohydrolase"/>
    <property type="match status" value="1"/>
</dbReference>
<proteinExistence type="predicted"/>
<evidence type="ECO:0008006" key="3">
    <source>
        <dbReference type="Google" id="ProtNLM"/>
    </source>
</evidence>
<comment type="caution">
    <text evidence="1">The sequence shown here is derived from an EMBL/GenBank/DDBJ whole genome shotgun (WGS) entry which is preliminary data.</text>
</comment>
<name>A0A2H0V3G3_9BACT</name>
<reference evidence="2" key="1">
    <citation type="submission" date="2017-09" db="EMBL/GenBank/DDBJ databases">
        <title>Depth-based differentiation of microbial function through sediment-hosted aquifers and enrichment of novel symbionts in the deep terrestrial subsurface.</title>
        <authorList>
            <person name="Probst A.J."/>
            <person name="Ladd B."/>
            <person name="Jarett J.K."/>
            <person name="Geller-Mcgrath D.E."/>
            <person name="Sieber C.M.K."/>
            <person name="Emerson J.B."/>
            <person name="Anantharaman K."/>
            <person name="Thomas B.C."/>
            <person name="Malmstrom R."/>
            <person name="Stieglmeier M."/>
            <person name="Klingl A."/>
            <person name="Woyke T."/>
            <person name="Ryan C.M."/>
            <person name="Banfield J.F."/>
        </authorList>
    </citation>
    <scope>NUCLEOTIDE SEQUENCE [LARGE SCALE GENOMIC DNA]</scope>
</reference>
<dbReference type="AlphaFoldDB" id="A0A2H0V3G3"/>
<protein>
    <recommendedName>
        <fullName evidence="3">Nudix hydrolase domain-containing protein</fullName>
    </recommendedName>
</protein>
<dbReference type="SUPFAM" id="SSF55811">
    <property type="entry name" value="Nudix"/>
    <property type="match status" value="1"/>
</dbReference>
<evidence type="ECO:0000313" key="1">
    <source>
        <dbReference type="EMBL" id="PIR93588.1"/>
    </source>
</evidence>
<dbReference type="InterPro" id="IPR015797">
    <property type="entry name" value="NUDIX_hydrolase-like_dom_sf"/>
</dbReference>
<dbReference type="EMBL" id="PFAP01000052">
    <property type="protein sequence ID" value="PIR93588.1"/>
    <property type="molecule type" value="Genomic_DNA"/>
</dbReference>